<feature type="compositionally biased region" description="Basic and acidic residues" evidence="1">
    <location>
        <begin position="375"/>
        <end position="391"/>
    </location>
</feature>
<comment type="caution">
    <text evidence="2">The sequence shown here is derived from an EMBL/GenBank/DDBJ whole genome shotgun (WGS) entry which is preliminary data.</text>
</comment>
<dbReference type="AlphaFoldDB" id="A0AAU9L3J7"/>
<dbReference type="Proteomes" id="UP001160483">
    <property type="component" value="Unassembled WGS sequence"/>
</dbReference>
<dbReference type="EMBL" id="CAKKTJ010000131">
    <property type="protein sequence ID" value="CAH0475678.1"/>
    <property type="molecule type" value="Genomic_DNA"/>
</dbReference>
<feature type="compositionally biased region" description="Polar residues" evidence="1">
    <location>
        <begin position="462"/>
        <end position="473"/>
    </location>
</feature>
<protein>
    <submittedName>
        <fullName evidence="2">Uncharacterized protein</fullName>
    </submittedName>
</protein>
<gene>
    <name evidence="2" type="ORF">PBS003_LOCUS2488</name>
</gene>
<proteinExistence type="predicted"/>
<reference evidence="2" key="1">
    <citation type="submission" date="2021-11" db="EMBL/GenBank/DDBJ databases">
        <authorList>
            <person name="Islam A."/>
            <person name="Islam S."/>
            <person name="Flora M.S."/>
            <person name="Rahman M."/>
            <person name="Ziaur R.M."/>
            <person name="Epstein J.H."/>
            <person name="Hassan M."/>
            <person name="Klassen M."/>
            <person name="Woodard K."/>
            <person name="Webb A."/>
            <person name="Webby R.J."/>
            <person name="El Zowalaty M.E."/>
        </authorList>
    </citation>
    <scope>NUCLEOTIDE SEQUENCE</scope>
    <source>
        <strain evidence="2">Pbs3</strain>
    </source>
</reference>
<evidence type="ECO:0000313" key="2">
    <source>
        <dbReference type="EMBL" id="CAH0475678.1"/>
    </source>
</evidence>
<name>A0AAU9L3J7_9STRA</name>
<organism evidence="2 3">
    <name type="scientific">Peronospora belbahrii</name>
    <dbReference type="NCBI Taxonomy" id="622444"/>
    <lineage>
        <taxon>Eukaryota</taxon>
        <taxon>Sar</taxon>
        <taxon>Stramenopiles</taxon>
        <taxon>Oomycota</taxon>
        <taxon>Peronosporomycetes</taxon>
        <taxon>Peronosporales</taxon>
        <taxon>Peronosporaceae</taxon>
        <taxon>Peronospora</taxon>
    </lineage>
</organism>
<accession>A0AAU9L3J7</accession>
<feature type="region of interest" description="Disordered" evidence="1">
    <location>
        <begin position="374"/>
        <end position="398"/>
    </location>
</feature>
<feature type="region of interest" description="Disordered" evidence="1">
    <location>
        <begin position="462"/>
        <end position="484"/>
    </location>
</feature>
<evidence type="ECO:0000256" key="1">
    <source>
        <dbReference type="SAM" id="MobiDB-lite"/>
    </source>
</evidence>
<sequence>MIGSDQLLPRMTTSLSWGSISHVKKIALTSDAPVWKSYLAIRSSSSIGVVNASNSSGTVYNNCDVLHFHGRKRAKPLAGRGRAQGASIWMTLATPLTTRHNGRQDGSAVRTCIRHYWEQLSVNERQQILFLDEPELVKQLYKLNLSLLCVGLMQRHLKTSNRTGVTTGDKNLVPLSTSNETNIETSNETNIETSTNASVVHDRIATLPRTRGQVSDMPSEKTYELLEAMEFMDISTGILTVKTELAEDTDRLFTLVGDVLEGFLTSIHVLTESNFNKLFVTESETINTWANYQRLIAMLVEQLILRSYVSHLERKAAQQMEQLLLEMSLEDGKMSTDTTIFYGKKANKKKKKKNLTRHEALPVQMNEKLYIAKSQSKDDDNADRFQTKDDNPTTALSRSEVLAMKQVHEPMLEPKSIPADNNCGFVMPAESIDEATLDVNETIPQVETVTERLSTLNPNALASESSTNVSSTFHGGDVDNDLGSAIDHQSIDRDLSYDDVETDNQNDHQQWNRKQRRCEADAELEWQLQQVYASTSSLFGWDFTRQCKLSDARMNHPWSNSMLWRTAPKEVVRYFSPRHDDEYASRFHASHFLSPALSSYYFNPGPPMSFYSPLVHARDMDSSINESFGFQSPMVVSAPEYFNAPYYHHHSSNDDDEVDS</sequence>
<evidence type="ECO:0000313" key="3">
    <source>
        <dbReference type="Proteomes" id="UP001160483"/>
    </source>
</evidence>